<feature type="region of interest" description="Disordered" evidence="7">
    <location>
        <begin position="94"/>
        <end position="280"/>
    </location>
</feature>
<reference evidence="9 10" key="1">
    <citation type="submission" date="2017-09" db="EMBL/GenBank/DDBJ databases">
        <title>WGS assembly of Aquilegia coerulea Goldsmith.</title>
        <authorList>
            <person name="Hodges S."/>
            <person name="Kramer E."/>
            <person name="Nordborg M."/>
            <person name="Tomkins J."/>
            <person name="Borevitz J."/>
            <person name="Derieg N."/>
            <person name="Yan J."/>
            <person name="Mihaltcheva S."/>
            <person name="Hayes R.D."/>
            <person name="Rokhsar D."/>
        </authorList>
    </citation>
    <scope>NUCLEOTIDE SEQUENCE [LARGE SCALE GENOMIC DNA]</scope>
    <source>
        <strain evidence="10">cv. Goldsmith</strain>
    </source>
</reference>
<dbReference type="FunCoup" id="A0A2G5CT74">
    <property type="interactions" value="48"/>
</dbReference>
<evidence type="ECO:0000256" key="3">
    <source>
        <dbReference type="ARBA" id="ARBA00023015"/>
    </source>
</evidence>
<dbReference type="CDD" id="cd14702">
    <property type="entry name" value="bZIP_plant_GBF1"/>
    <property type="match status" value="1"/>
</dbReference>
<dbReference type="PROSITE" id="PS50217">
    <property type="entry name" value="BZIP"/>
    <property type="match status" value="1"/>
</dbReference>
<dbReference type="AlphaFoldDB" id="A0A2G5CT74"/>
<evidence type="ECO:0000256" key="4">
    <source>
        <dbReference type="ARBA" id="ARBA00023125"/>
    </source>
</evidence>
<dbReference type="Gene3D" id="1.20.5.170">
    <property type="match status" value="1"/>
</dbReference>
<evidence type="ECO:0000256" key="6">
    <source>
        <dbReference type="ARBA" id="ARBA00023242"/>
    </source>
</evidence>
<evidence type="ECO:0000313" key="10">
    <source>
        <dbReference type="Proteomes" id="UP000230069"/>
    </source>
</evidence>
<dbReference type="InterPro" id="IPR046347">
    <property type="entry name" value="bZIP_sf"/>
</dbReference>
<feature type="domain" description="BZIP" evidence="8">
    <location>
        <begin position="254"/>
        <end position="317"/>
    </location>
</feature>
<gene>
    <name evidence="9" type="ORF">AQUCO_03700034v1</name>
</gene>
<dbReference type="SMART" id="SM00338">
    <property type="entry name" value="BRLZ"/>
    <property type="match status" value="1"/>
</dbReference>
<dbReference type="GO" id="GO:0005634">
    <property type="term" value="C:nucleus"/>
    <property type="evidence" value="ECO:0007669"/>
    <property type="project" value="UniProtKB-SubCell"/>
</dbReference>
<keyword evidence="4" id="KW-0238">DNA-binding</keyword>
<feature type="compositionally biased region" description="Polar residues" evidence="7">
    <location>
        <begin position="112"/>
        <end position="123"/>
    </location>
</feature>
<comment type="similarity">
    <text evidence="2">Belongs to the bZIP family.</text>
</comment>
<dbReference type="PANTHER" id="PTHR45967:SF38">
    <property type="entry name" value="G-BOX-BINDING FACTOR 2"/>
    <property type="match status" value="1"/>
</dbReference>
<evidence type="ECO:0000259" key="8">
    <source>
        <dbReference type="PROSITE" id="PS50217"/>
    </source>
</evidence>
<keyword evidence="3" id="KW-0805">Transcription regulation</keyword>
<dbReference type="PANTHER" id="PTHR45967">
    <property type="entry name" value="G-BOX-BINDING FACTOR 3-RELATED"/>
    <property type="match status" value="1"/>
</dbReference>
<name>A0A2G5CT74_AQUCA</name>
<accession>A0A2G5CT74</accession>
<evidence type="ECO:0000313" key="9">
    <source>
        <dbReference type="EMBL" id="PIA34484.1"/>
    </source>
</evidence>
<dbReference type="InterPro" id="IPR004827">
    <property type="entry name" value="bZIP"/>
</dbReference>
<protein>
    <recommendedName>
        <fullName evidence="8">BZIP domain-containing protein</fullName>
    </recommendedName>
</protein>
<comment type="subcellular location">
    <subcellularLocation>
        <location evidence="1">Nucleus</location>
    </subcellularLocation>
</comment>
<feature type="compositionally biased region" description="Basic and acidic residues" evidence="7">
    <location>
        <begin position="239"/>
        <end position="280"/>
    </location>
</feature>
<dbReference type="PROSITE" id="PS00036">
    <property type="entry name" value="BZIP_BASIC"/>
    <property type="match status" value="1"/>
</dbReference>
<dbReference type="Pfam" id="PF00170">
    <property type="entry name" value="bZIP_1"/>
    <property type="match status" value="1"/>
</dbReference>
<dbReference type="Proteomes" id="UP000230069">
    <property type="component" value="Unassembled WGS sequence"/>
</dbReference>
<proteinExistence type="inferred from homology"/>
<dbReference type="GO" id="GO:0003700">
    <property type="term" value="F:DNA-binding transcription factor activity"/>
    <property type="evidence" value="ECO:0007669"/>
    <property type="project" value="InterPro"/>
</dbReference>
<dbReference type="OrthoDB" id="1642657at2759"/>
<dbReference type="InterPro" id="IPR045314">
    <property type="entry name" value="bZIP_plant_GBF1"/>
</dbReference>
<keyword evidence="10" id="KW-1185">Reference proteome</keyword>
<feature type="compositionally biased region" description="Low complexity" evidence="7">
    <location>
        <begin position="146"/>
        <end position="155"/>
    </location>
</feature>
<evidence type="ECO:0000256" key="1">
    <source>
        <dbReference type="ARBA" id="ARBA00004123"/>
    </source>
</evidence>
<dbReference type="InterPro" id="IPR012900">
    <property type="entry name" value="MFMR"/>
</dbReference>
<dbReference type="EMBL" id="KZ305054">
    <property type="protein sequence ID" value="PIA34484.1"/>
    <property type="molecule type" value="Genomic_DNA"/>
</dbReference>
<dbReference type="EMBL" id="KZ305054">
    <property type="protein sequence ID" value="PIA34482.1"/>
    <property type="molecule type" value="Genomic_DNA"/>
</dbReference>
<keyword evidence="5" id="KW-0804">Transcription</keyword>
<evidence type="ECO:0000256" key="5">
    <source>
        <dbReference type="ARBA" id="ARBA00023163"/>
    </source>
</evidence>
<organism evidence="9 10">
    <name type="scientific">Aquilegia coerulea</name>
    <name type="common">Rocky mountain columbine</name>
    <dbReference type="NCBI Taxonomy" id="218851"/>
    <lineage>
        <taxon>Eukaryota</taxon>
        <taxon>Viridiplantae</taxon>
        <taxon>Streptophyta</taxon>
        <taxon>Embryophyta</taxon>
        <taxon>Tracheophyta</taxon>
        <taxon>Spermatophyta</taxon>
        <taxon>Magnoliopsida</taxon>
        <taxon>Ranunculales</taxon>
        <taxon>Ranunculaceae</taxon>
        <taxon>Thalictroideae</taxon>
        <taxon>Aquilegia</taxon>
    </lineage>
</organism>
<keyword evidence="6" id="KW-0539">Nucleus</keyword>
<dbReference type="SUPFAM" id="SSF57959">
    <property type="entry name" value="Leucine zipper domain"/>
    <property type="match status" value="1"/>
</dbReference>
<evidence type="ECO:0000256" key="2">
    <source>
        <dbReference type="ARBA" id="ARBA00007163"/>
    </source>
</evidence>
<dbReference type="GO" id="GO:0000976">
    <property type="term" value="F:transcription cis-regulatory region binding"/>
    <property type="evidence" value="ECO:0007669"/>
    <property type="project" value="UniProtKB-ARBA"/>
</dbReference>
<evidence type="ECO:0000256" key="7">
    <source>
        <dbReference type="SAM" id="MobiDB-lite"/>
    </source>
</evidence>
<sequence length="396" mass="41832">MGSSEAETEPKSEKPPSPAPEQTNVHVYPDWAAMQAYYGAGVALPPPYFNSAGATGHPPHPYMWGPPPMMTPYGSPYAAMYPHGGIYAHPSASLGSHGHGVPSSPAVAEATVATQSKSTSTKDQGLKKKSKGSNGLAVSIGNVNDGSAAGSQSEEGTGGSSDGSDGNTEAGGDQVQRKRSRDGTPPGGKEGKVDQQDVCVLGGEANRKAPALELIVSSTGKRKATAVSVPPTTDTAMPARDHLPSELWMKDERALKREKRKQSNRESARRSRLRKQAESEELALKVESLNAENLALRSEMNRLAENSEKLRIENTALMERLNDAQSGLAEKAVSNKAEVLTPVPVSTENFLSRVHNSDSVTLNHHLENGAHENSNSGAKLHQLLKSSPRADAVAAG</sequence>
<feature type="region of interest" description="Disordered" evidence="7">
    <location>
        <begin position="1"/>
        <end position="26"/>
    </location>
</feature>
<dbReference type="InterPro" id="IPR044827">
    <property type="entry name" value="GBF-like"/>
</dbReference>
<dbReference type="Pfam" id="PF07777">
    <property type="entry name" value="MFMR"/>
    <property type="match status" value="1"/>
</dbReference>